<organism evidence="3 5">
    <name type="scientific">Demequina capsici</name>
    <dbReference type="NCBI Taxonomy" id="3075620"/>
    <lineage>
        <taxon>Bacteria</taxon>
        <taxon>Bacillati</taxon>
        <taxon>Actinomycetota</taxon>
        <taxon>Actinomycetes</taxon>
        <taxon>Micrococcales</taxon>
        <taxon>Demequinaceae</taxon>
        <taxon>Demequina</taxon>
    </lineage>
</organism>
<dbReference type="EMBL" id="CP134880">
    <property type="protein sequence ID" value="WNM27747.1"/>
    <property type="molecule type" value="Genomic_DNA"/>
</dbReference>
<keyword evidence="2" id="KW-0472">Membrane</keyword>
<sequence>MRLSDWLHGEVERNAGDGSPLDGTQVSIAEAARRVQRRRTMRASGVGAVATVAVAAVAAGLVVPNLQRDKSSDLGSTADVPAIGTAEDAAGTMLAAGYCGGTVDGLAYGTASVSLAGALTQGDATTEYEPGQQIDWSATATALEDVHLAAGRPFTYAYVLWDGIIVATYPSADDPVTSDAKLLDLAEGDTSVDTGSMDLVNCWDGTALPAGKYQVVLTQEYWNEDPVPVPTLSPAPEKPVPSEPAATSTSAPDATSTAVEPSGPSTSTVAPDSTGVADGPAGTSAGSTGSGIAADTGFRVVSDPIDIVVAGDPVADPFAAYLGGTDPTAPPATAVPDDLLTPDAARSLYEQGLSGAWDMAPGTQRVVLTQDSTDTTGDTWNTGYYGCAYDGVGSAFPQQSAAIDLLGVDLTLPSSISVSYGWVVDDNPELSATVTNTSGWTLPYWYQTTPTLVLVRDGAVVANAYTTSLDRYGNAYVAQGSAATLYGADGSAASSSAIGSDIALPYSDGYMAPGASFTSESLWREVDACDSGAGLAAGTYTVLEQRSVYVDSGYAYYGDPAAAAEGDGTEGGAATSSSGQAAKGSSGTADAAVAPAPAPDMYPYDYVELTIWTSLGTVQVTG</sequence>
<evidence type="ECO:0000313" key="3">
    <source>
        <dbReference type="EMBL" id="WNM24840.1"/>
    </source>
</evidence>
<dbReference type="KEGG" id="dcp:RN607_01715"/>
<feature type="transmembrane region" description="Helical" evidence="2">
    <location>
        <begin position="43"/>
        <end position="63"/>
    </location>
</feature>
<dbReference type="AlphaFoldDB" id="A0AA96J7Y0"/>
<feature type="region of interest" description="Disordered" evidence="1">
    <location>
        <begin position="566"/>
        <end position="592"/>
    </location>
</feature>
<keyword evidence="2" id="KW-0812">Transmembrane</keyword>
<accession>A0AA96J9X6</accession>
<name>A0AA96J7Y0_9MICO</name>
<feature type="compositionally biased region" description="Low complexity" evidence="1">
    <location>
        <begin position="243"/>
        <end position="258"/>
    </location>
</feature>
<dbReference type="RefSeq" id="WP_313499196.1">
    <property type="nucleotide sequence ID" value="NZ_CP134879.1"/>
</dbReference>
<reference evidence="3 5" key="1">
    <citation type="submission" date="2023-09" db="EMBL/GenBank/DDBJ databases">
        <title>Demequina sp. a novel bacteria isolated from Capsicum annuum.</title>
        <authorList>
            <person name="Humaira Z."/>
            <person name="Lee J."/>
            <person name="Cho D."/>
        </authorList>
    </citation>
    <scope>NUCLEOTIDE SEQUENCE [LARGE SCALE GENOMIC DNA]</scope>
    <source>
        <strain evidence="3 5">OYTSA14</strain>
        <strain evidence="4">PMTSA13</strain>
    </source>
</reference>
<gene>
    <name evidence="3" type="ORF">RN606_01440</name>
    <name evidence="4" type="ORF">RN607_01715</name>
</gene>
<feature type="compositionally biased region" description="Pro residues" evidence="1">
    <location>
        <begin position="227"/>
        <end position="242"/>
    </location>
</feature>
<accession>A0AA96J7Y0</accession>
<keyword evidence="5" id="KW-1185">Reference proteome</keyword>
<dbReference type="Proteomes" id="UP001304125">
    <property type="component" value="Chromosome"/>
</dbReference>
<feature type="compositionally biased region" description="Low complexity" evidence="1">
    <location>
        <begin position="277"/>
        <end position="291"/>
    </location>
</feature>
<evidence type="ECO:0000256" key="2">
    <source>
        <dbReference type="SAM" id="Phobius"/>
    </source>
</evidence>
<dbReference type="Proteomes" id="UP001303408">
    <property type="component" value="Chromosome"/>
</dbReference>
<evidence type="ECO:0000313" key="5">
    <source>
        <dbReference type="Proteomes" id="UP001304125"/>
    </source>
</evidence>
<proteinExistence type="predicted"/>
<evidence type="ECO:0000256" key="1">
    <source>
        <dbReference type="SAM" id="MobiDB-lite"/>
    </source>
</evidence>
<dbReference type="EMBL" id="CP134879">
    <property type="protein sequence ID" value="WNM24840.1"/>
    <property type="molecule type" value="Genomic_DNA"/>
</dbReference>
<protein>
    <submittedName>
        <fullName evidence="3">Uncharacterized protein</fullName>
    </submittedName>
</protein>
<feature type="region of interest" description="Disordered" evidence="1">
    <location>
        <begin position="227"/>
        <end position="291"/>
    </location>
</feature>
<keyword evidence="2" id="KW-1133">Transmembrane helix</keyword>
<evidence type="ECO:0000313" key="4">
    <source>
        <dbReference type="EMBL" id="WNM27747.1"/>
    </source>
</evidence>